<evidence type="ECO:0000256" key="8">
    <source>
        <dbReference type="ARBA" id="ARBA00023235"/>
    </source>
</evidence>
<dbReference type="EC" id="5.3.1.16" evidence="9"/>
<dbReference type="GO" id="GO:0000162">
    <property type="term" value="P:L-tryptophan biosynthetic process"/>
    <property type="evidence" value="ECO:0007669"/>
    <property type="project" value="TreeGrafter"/>
</dbReference>
<dbReference type="HAMAP" id="MF_01014">
    <property type="entry name" value="HisA"/>
    <property type="match status" value="1"/>
</dbReference>
<dbReference type="PANTHER" id="PTHR43090">
    <property type="entry name" value="1-(5-PHOSPHORIBOSYL)-5-[(5-PHOSPHORIBOSYLAMINO)METHYLIDENEAMINO] IMIDAZOLE-4-CARBOXAMIDE ISOMERASE"/>
    <property type="match status" value="1"/>
</dbReference>
<dbReference type="Proteomes" id="UP000006811">
    <property type="component" value="Chromosome"/>
</dbReference>
<dbReference type="GO" id="GO:0003949">
    <property type="term" value="F:1-(5-phosphoribosyl)-5-[(5-phosphoribosylamino)methylideneamino]imidazole-4-carboxamide isomerase activity"/>
    <property type="evidence" value="ECO:0007669"/>
    <property type="project" value="UniProtKB-UniRule"/>
</dbReference>
<dbReference type="EMBL" id="CP001817">
    <property type="protein sequence ID" value="AEH39661.1"/>
    <property type="molecule type" value="Genomic_DNA"/>
</dbReference>
<evidence type="ECO:0000256" key="5">
    <source>
        <dbReference type="ARBA" id="ARBA00022490"/>
    </source>
</evidence>
<evidence type="ECO:0000256" key="2">
    <source>
        <dbReference type="ARBA" id="ARBA00004496"/>
    </source>
</evidence>
<keyword evidence="12" id="KW-1185">Reference proteome</keyword>
<feature type="active site" description="Proton acceptor" evidence="9">
    <location>
        <position position="7"/>
    </location>
</feature>
<comment type="subcellular location">
    <subcellularLocation>
        <location evidence="2 9">Cytoplasm</location>
    </subcellularLocation>
</comment>
<dbReference type="OrthoDB" id="9807749at2"/>
<keyword evidence="8 9" id="KW-0413">Isomerase</keyword>
<feature type="active site" description="Proton donor" evidence="9">
    <location>
        <position position="129"/>
    </location>
</feature>
<dbReference type="GO" id="GO:0005737">
    <property type="term" value="C:cytoplasm"/>
    <property type="evidence" value="ECO:0007669"/>
    <property type="project" value="UniProtKB-SubCell"/>
</dbReference>
<evidence type="ECO:0000256" key="6">
    <source>
        <dbReference type="ARBA" id="ARBA00022605"/>
    </source>
</evidence>
<sequence>MIIPSLDYIQDTIVRLYQGNYNQKTLYKYQIIKKIHQYIDEGAKQIHLVDLCGCKNPLDRKKDIKNILSINKKTIFQVGGGIRSTDDLKSLFLNGVSKVVLGTVSIIKPEKLKKWLKFFNSNNIILAIDVKINSNNQNKVAINGWKEITNITLEQLINTFLPYGLKHVLCTDISRDGTFFGPNFHLYDYLVQTFPTISFQASGGISELNDIKIKKIGVKNIIIGKALLDKKFTLPEAIQCWQSV</sequence>
<dbReference type="FunFam" id="3.20.20.70:FF:000009">
    <property type="entry name" value="1-(5-phosphoribosyl)-5-[(5-phosphoribosylamino)methylideneamino] imidazole-4-carboxamide isomerase"/>
    <property type="match status" value="1"/>
</dbReference>
<reference evidence="11 12" key="1">
    <citation type="journal article" date="2011" name="Appl. Environ. Microbiol.">
        <title>The genome of Buchnera aphidicola from the aphid Cinara tujafilina provides new clues about the evolutionary history of metabolic losses in bacterial endosymbionts.</title>
        <authorList>
            <person name="Lamelas A."/>
            <person name="Gosalbes M.J."/>
            <person name="Moya A."/>
            <person name="Latorre A."/>
        </authorList>
    </citation>
    <scope>NUCLEOTIDE SEQUENCE [LARGE SCALE GENOMIC DNA]</scope>
    <source>
        <strain evidence="12">Cinara tujafilina</strain>
    </source>
</reference>
<dbReference type="CDD" id="cd04732">
    <property type="entry name" value="HisA"/>
    <property type="match status" value="1"/>
</dbReference>
<dbReference type="Pfam" id="PF00977">
    <property type="entry name" value="His_biosynth"/>
    <property type="match status" value="1"/>
</dbReference>
<comment type="pathway">
    <text evidence="3 9">Amino-acid biosynthesis; L-histidine biosynthesis; L-histidine from 5-phospho-alpha-D-ribose 1-diphosphate: step 4/9.</text>
</comment>
<dbReference type="KEGG" id="baj:BCTU_069"/>
<comment type="similarity">
    <text evidence="4 9 10">Belongs to the HisA/HisF family.</text>
</comment>
<dbReference type="InterPro" id="IPR006062">
    <property type="entry name" value="His_biosynth"/>
</dbReference>
<proteinExistence type="inferred from homology"/>
<name>F7WZ11_9GAMM</name>
<evidence type="ECO:0000256" key="9">
    <source>
        <dbReference type="HAMAP-Rule" id="MF_01014"/>
    </source>
</evidence>
<dbReference type="InterPro" id="IPR044524">
    <property type="entry name" value="Isoase_HisA-like"/>
</dbReference>
<evidence type="ECO:0000256" key="1">
    <source>
        <dbReference type="ARBA" id="ARBA00000901"/>
    </source>
</evidence>
<evidence type="ECO:0000256" key="7">
    <source>
        <dbReference type="ARBA" id="ARBA00023102"/>
    </source>
</evidence>
<keyword evidence="7 9" id="KW-0368">Histidine biosynthesis</keyword>
<evidence type="ECO:0000256" key="4">
    <source>
        <dbReference type="ARBA" id="ARBA00009667"/>
    </source>
</evidence>
<dbReference type="InterPro" id="IPR013785">
    <property type="entry name" value="Aldolase_TIM"/>
</dbReference>
<keyword evidence="5 9" id="KW-0963">Cytoplasm</keyword>
<protein>
    <recommendedName>
        <fullName evidence="9">1-(5-phosphoribosyl)-5-[(5-phosphoribosylamino)methylideneamino] imidazole-4-carboxamide isomerase</fullName>
        <ecNumber evidence="9">5.3.1.16</ecNumber>
    </recommendedName>
    <alternativeName>
        <fullName evidence="9">Phosphoribosylformimino-5-aminoimidazole carboxamide ribotide isomerase</fullName>
    </alternativeName>
</protein>
<dbReference type="eggNOG" id="COG0106">
    <property type="taxonomic scope" value="Bacteria"/>
</dbReference>
<evidence type="ECO:0000313" key="12">
    <source>
        <dbReference type="Proteomes" id="UP000006811"/>
    </source>
</evidence>
<evidence type="ECO:0000256" key="10">
    <source>
        <dbReference type="RuleBase" id="RU003657"/>
    </source>
</evidence>
<organism evidence="11 12">
    <name type="scientific">Buchnera aphidicola</name>
    <name type="common">Cinara tujafilina</name>
    <dbReference type="NCBI Taxonomy" id="261317"/>
    <lineage>
        <taxon>Bacteria</taxon>
        <taxon>Pseudomonadati</taxon>
        <taxon>Pseudomonadota</taxon>
        <taxon>Gammaproteobacteria</taxon>
        <taxon>Enterobacterales</taxon>
        <taxon>Erwiniaceae</taxon>
        <taxon>Buchnera</taxon>
    </lineage>
</organism>
<comment type="catalytic activity">
    <reaction evidence="1 9">
        <text>1-(5-phospho-beta-D-ribosyl)-5-[(5-phospho-beta-D-ribosylamino)methylideneamino]imidazole-4-carboxamide = 5-[(5-phospho-1-deoxy-D-ribulos-1-ylimino)methylamino]-1-(5-phospho-beta-D-ribosyl)imidazole-4-carboxamide</text>
        <dbReference type="Rhea" id="RHEA:15469"/>
        <dbReference type="ChEBI" id="CHEBI:58435"/>
        <dbReference type="ChEBI" id="CHEBI:58525"/>
        <dbReference type="EC" id="5.3.1.16"/>
    </reaction>
</comment>
<evidence type="ECO:0000313" key="11">
    <source>
        <dbReference type="EMBL" id="AEH39661.1"/>
    </source>
</evidence>
<gene>
    <name evidence="9 11" type="primary">hisA</name>
    <name evidence="11" type="ORF">BCTU_069</name>
</gene>
<evidence type="ECO:0000256" key="3">
    <source>
        <dbReference type="ARBA" id="ARBA00005133"/>
    </source>
</evidence>
<dbReference type="SUPFAM" id="SSF51366">
    <property type="entry name" value="Ribulose-phoshate binding barrel"/>
    <property type="match status" value="1"/>
</dbReference>
<accession>F7WZ11</accession>
<dbReference type="STRING" id="261317.BCTU_069"/>
<dbReference type="Gene3D" id="3.20.20.70">
    <property type="entry name" value="Aldolase class I"/>
    <property type="match status" value="1"/>
</dbReference>
<dbReference type="InterPro" id="IPR011060">
    <property type="entry name" value="RibuloseP-bd_barrel"/>
</dbReference>
<dbReference type="AlphaFoldDB" id="F7WZ11"/>
<dbReference type="GO" id="GO:0000105">
    <property type="term" value="P:L-histidine biosynthetic process"/>
    <property type="evidence" value="ECO:0007669"/>
    <property type="project" value="UniProtKB-UniRule"/>
</dbReference>
<dbReference type="HOGENOM" id="CLU_048577_1_2_6"/>
<dbReference type="InterPro" id="IPR023016">
    <property type="entry name" value="HisA/PriA"/>
</dbReference>
<keyword evidence="6 9" id="KW-0028">Amino-acid biosynthesis</keyword>
<dbReference type="UniPathway" id="UPA00031">
    <property type="reaction ID" value="UER00009"/>
</dbReference>
<dbReference type="PANTHER" id="PTHR43090:SF2">
    <property type="entry name" value="1-(5-PHOSPHORIBOSYL)-5-[(5-PHOSPHORIBOSYLAMINO)METHYLIDENEAMINO] IMIDAZOLE-4-CARBOXAMIDE ISOMERASE"/>
    <property type="match status" value="1"/>
</dbReference>